<keyword evidence="2" id="KW-0449">Lipoprotein</keyword>
<reference evidence="3" key="1">
    <citation type="journal article" date="2021" name="ISME J.">
        <title>Genomic evolution of the class Acidithiobacillia: deep-branching Proteobacteria living in extreme acidic conditions.</title>
        <authorList>
            <person name="Moya-Beltran A."/>
            <person name="Beard S."/>
            <person name="Rojas-Villalobos C."/>
            <person name="Issotta F."/>
            <person name="Gallardo Y."/>
            <person name="Ulloa R."/>
            <person name="Giaveno A."/>
            <person name="Degli Esposti M."/>
            <person name="Johnson D.B."/>
            <person name="Quatrini R."/>
        </authorList>
    </citation>
    <scope>NUCLEOTIDE SEQUENCE</scope>
    <source>
        <strain evidence="3">VAN18-1</strain>
    </source>
</reference>
<dbReference type="PANTHER" id="PTHR30203">
    <property type="entry name" value="OUTER MEMBRANE CATION EFFLUX PROTEIN"/>
    <property type="match status" value="1"/>
</dbReference>
<dbReference type="NCBIfam" id="TIGR01845">
    <property type="entry name" value="outer_NodT"/>
    <property type="match status" value="1"/>
</dbReference>
<dbReference type="InterPro" id="IPR003423">
    <property type="entry name" value="OMP_efflux"/>
</dbReference>
<keyword evidence="2" id="KW-0472">Membrane</keyword>
<organism evidence="3 4">
    <name type="scientific">Igneacidithiobacillus copahuensis</name>
    <dbReference type="NCBI Taxonomy" id="2724909"/>
    <lineage>
        <taxon>Bacteria</taxon>
        <taxon>Pseudomonadati</taxon>
        <taxon>Pseudomonadota</taxon>
        <taxon>Acidithiobacillia</taxon>
        <taxon>Acidithiobacillales</taxon>
        <taxon>Acidithiobacillaceae</taxon>
        <taxon>Igneacidithiobacillus</taxon>
    </lineage>
</organism>
<sequence>MDRKYRWSLPFLLPILLSACAPGPKLLLPKMQGPEHYLADHKTWAGSSQKLLWQDSARTEDWWRLFGSTVLNQDLHTALRANPDIHQAQLTLLRAHQLEKVAAAGFAPQITGNGQWARSRALRTGANGGTSYRIPGNPYSLLLGSVEVSYSPDLFGRTTDRLQDAQAQKKISQAQLSATQQIVAASVAKALISAAAAQDQWRSAQQIAGADEHLLHLIQQEYHLGASNLQIVRQQEALTASAKAAVVPLRVEMSRQQHALATLLGRYPAQGAPAPSLQDIHVPKDIPAVVPSRLLMQRPDIVAARAAVQAAAAEAHLAAADRYPQIDISADLGKAAQSGALFFSPVSTLWGLAGSVIAPIYEGGALQAQEKAAVDTYKIAVSQYHQVVLTAFRQVADALRAVQGADQSYSQSRMAAQAAEQALHLAQARYRDGISNYATVLDAEIANEKDQQAYLQAKSERYLDTAALFLAMGEGPSTSSNDLPQDSHP</sequence>
<evidence type="ECO:0000256" key="2">
    <source>
        <dbReference type="RuleBase" id="RU362097"/>
    </source>
</evidence>
<evidence type="ECO:0000313" key="4">
    <source>
        <dbReference type="Proteomes" id="UP001197378"/>
    </source>
</evidence>
<dbReference type="Gene3D" id="2.20.200.10">
    <property type="entry name" value="Outer membrane efflux proteins (OEP)"/>
    <property type="match status" value="1"/>
</dbReference>
<dbReference type="SUPFAM" id="SSF56954">
    <property type="entry name" value="Outer membrane efflux proteins (OEP)"/>
    <property type="match status" value="1"/>
</dbReference>
<dbReference type="PANTHER" id="PTHR30203:SF33">
    <property type="entry name" value="BLR4455 PROTEIN"/>
    <property type="match status" value="1"/>
</dbReference>
<dbReference type="InterPro" id="IPR010131">
    <property type="entry name" value="MdtP/NodT-like"/>
</dbReference>
<dbReference type="GO" id="GO:0015562">
    <property type="term" value="F:efflux transmembrane transporter activity"/>
    <property type="evidence" value="ECO:0007669"/>
    <property type="project" value="InterPro"/>
</dbReference>
<proteinExistence type="inferred from homology"/>
<accession>A0AAE2YNT9</accession>
<comment type="caution">
    <text evidence="3">The sequence shown here is derived from an EMBL/GenBank/DDBJ whole genome shotgun (WGS) entry which is preliminary data.</text>
</comment>
<dbReference type="PROSITE" id="PS51257">
    <property type="entry name" value="PROKAR_LIPOPROTEIN"/>
    <property type="match status" value="1"/>
</dbReference>
<evidence type="ECO:0000256" key="1">
    <source>
        <dbReference type="ARBA" id="ARBA00007613"/>
    </source>
</evidence>
<protein>
    <submittedName>
        <fullName evidence="3">Efflux transporter outer membrane subunit</fullName>
    </submittedName>
</protein>
<evidence type="ECO:0000313" key="3">
    <source>
        <dbReference type="EMBL" id="MBU2787256.1"/>
    </source>
</evidence>
<name>A0AAE2YNT9_9PROT</name>
<keyword evidence="4" id="KW-1185">Reference proteome</keyword>
<dbReference type="Pfam" id="PF02321">
    <property type="entry name" value="OEP"/>
    <property type="match status" value="2"/>
</dbReference>
<keyword evidence="2" id="KW-1134">Transmembrane beta strand</keyword>
<comment type="subcellular location">
    <subcellularLocation>
        <location evidence="2">Cell membrane</location>
        <topology evidence="2">Lipid-anchor</topology>
    </subcellularLocation>
</comment>
<gene>
    <name evidence="3" type="ORF">HFQ13_03350</name>
</gene>
<dbReference type="RefSeq" id="WP_215870869.1">
    <property type="nucleotide sequence ID" value="NZ_JAAXYO010000039.1"/>
</dbReference>
<dbReference type="Proteomes" id="UP001197378">
    <property type="component" value="Unassembled WGS sequence"/>
</dbReference>
<dbReference type="AlphaFoldDB" id="A0AAE2YNT9"/>
<keyword evidence="2" id="KW-0564">Palmitate</keyword>
<comment type="similarity">
    <text evidence="1 2">Belongs to the outer membrane factor (OMF) (TC 1.B.17) family.</text>
</comment>
<dbReference type="GO" id="GO:0005886">
    <property type="term" value="C:plasma membrane"/>
    <property type="evidence" value="ECO:0007669"/>
    <property type="project" value="UniProtKB-SubCell"/>
</dbReference>
<dbReference type="Gene3D" id="1.20.1600.10">
    <property type="entry name" value="Outer membrane efflux proteins (OEP)"/>
    <property type="match status" value="1"/>
</dbReference>
<keyword evidence="2" id="KW-0812">Transmembrane</keyword>
<dbReference type="EMBL" id="JAAXYO010000039">
    <property type="protein sequence ID" value="MBU2787256.1"/>
    <property type="molecule type" value="Genomic_DNA"/>
</dbReference>